<evidence type="ECO:0000313" key="2">
    <source>
        <dbReference type="Proteomes" id="UP000591844"/>
    </source>
</evidence>
<organism evidence="1 2">
    <name type="scientific">Photorhabdus cinerea</name>
    <dbReference type="NCBI Taxonomy" id="471575"/>
    <lineage>
        <taxon>Bacteria</taxon>
        <taxon>Pseudomonadati</taxon>
        <taxon>Pseudomonadota</taxon>
        <taxon>Gammaproteobacteria</taxon>
        <taxon>Enterobacterales</taxon>
        <taxon>Morganellaceae</taxon>
        <taxon>Photorhabdus</taxon>
    </lineage>
</organism>
<dbReference type="Proteomes" id="UP000591844">
    <property type="component" value="Unassembled WGS sequence"/>
</dbReference>
<protein>
    <submittedName>
        <fullName evidence="1">Uncharacterized protein</fullName>
    </submittedName>
</protein>
<dbReference type="EMBL" id="PUJW01000002">
    <property type="protein sequence ID" value="NHB91090.1"/>
    <property type="molecule type" value="Genomic_DNA"/>
</dbReference>
<reference evidence="1 2" key="1">
    <citation type="submission" date="2018-02" db="EMBL/GenBank/DDBJ databases">
        <authorList>
            <person name="Machado R.A."/>
        </authorList>
    </citation>
    <scope>NUCLEOTIDE SEQUENCE [LARGE SCALE GENOMIC DNA]</scope>
    <source>
        <strain evidence="1 2">DSM 19724</strain>
    </source>
</reference>
<comment type="caution">
    <text evidence="1">The sequence shown here is derived from an EMBL/GenBank/DDBJ whole genome shotgun (WGS) entry which is preliminary data.</text>
</comment>
<accession>A0A7X5QB37</accession>
<name>A0A7X5QB37_9GAMM</name>
<keyword evidence="2" id="KW-1185">Reference proteome</keyword>
<gene>
    <name evidence="1" type="ORF">C5469_02715</name>
</gene>
<sequence length="79" mass="9252">MSSKTFFLKPKAEQDLEAIFEYSYQEFGPELQPYSTWAKGIPGCFTHYLFSFNCKWDHYRKSLTQIYGLSTAHLIIMGL</sequence>
<dbReference type="AlphaFoldDB" id="A0A7X5QB37"/>
<proteinExistence type="predicted"/>
<evidence type="ECO:0000313" key="1">
    <source>
        <dbReference type="EMBL" id="NHB91090.1"/>
    </source>
</evidence>